<gene>
    <name evidence="1" type="ORF">METZ01_LOCUS261668</name>
</gene>
<proteinExistence type="predicted"/>
<name>A0A382J9D4_9ZZZZ</name>
<dbReference type="EMBL" id="UINC01072868">
    <property type="protein sequence ID" value="SVC08814.1"/>
    <property type="molecule type" value="Genomic_DNA"/>
</dbReference>
<evidence type="ECO:0000313" key="1">
    <source>
        <dbReference type="EMBL" id="SVC08814.1"/>
    </source>
</evidence>
<accession>A0A382J9D4</accession>
<reference evidence="1" key="1">
    <citation type="submission" date="2018-05" db="EMBL/GenBank/DDBJ databases">
        <authorList>
            <person name="Lanie J.A."/>
            <person name="Ng W.-L."/>
            <person name="Kazmierczak K.M."/>
            <person name="Andrzejewski T.M."/>
            <person name="Davidsen T.M."/>
            <person name="Wayne K.J."/>
            <person name="Tettelin H."/>
            <person name="Glass J.I."/>
            <person name="Rusch D."/>
            <person name="Podicherti R."/>
            <person name="Tsui H.-C.T."/>
            <person name="Winkler M.E."/>
        </authorList>
    </citation>
    <scope>NUCLEOTIDE SEQUENCE</scope>
</reference>
<protein>
    <submittedName>
        <fullName evidence="1">Uncharacterized protein</fullName>
    </submittedName>
</protein>
<dbReference type="AlphaFoldDB" id="A0A382J9D4"/>
<feature type="non-terminal residue" evidence="1">
    <location>
        <position position="94"/>
    </location>
</feature>
<sequence>MLWFQLGAPSQANADFNLDANTEKQINQLTEELLTGLRQYTGKISRSSVKKTRIALLPFQKNKIPLGKEIADQFNQTLLHGLMARGGKRYVFLA</sequence>
<organism evidence="1">
    <name type="scientific">marine metagenome</name>
    <dbReference type="NCBI Taxonomy" id="408172"/>
    <lineage>
        <taxon>unclassified sequences</taxon>
        <taxon>metagenomes</taxon>
        <taxon>ecological metagenomes</taxon>
    </lineage>
</organism>